<accession>A0A7K2IR09</accession>
<feature type="region of interest" description="Disordered" evidence="1">
    <location>
        <begin position="62"/>
        <end position="83"/>
    </location>
</feature>
<evidence type="ECO:0000256" key="1">
    <source>
        <dbReference type="SAM" id="MobiDB-lite"/>
    </source>
</evidence>
<dbReference type="EMBL" id="WWHY01000001">
    <property type="protein sequence ID" value="MYR32409.1"/>
    <property type="molecule type" value="Genomic_DNA"/>
</dbReference>
<proteinExistence type="predicted"/>
<reference evidence="2 3" key="1">
    <citation type="journal article" date="2019" name="Nat. Commun.">
        <title>The antimicrobial potential of Streptomyces from insect microbiomes.</title>
        <authorList>
            <person name="Chevrette M.G."/>
            <person name="Carlson C.M."/>
            <person name="Ortega H.E."/>
            <person name="Thomas C."/>
            <person name="Ananiev G.E."/>
            <person name="Barns K.J."/>
            <person name="Book A.J."/>
            <person name="Cagnazzo J."/>
            <person name="Carlos C."/>
            <person name="Flanigan W."/>
            <person name="Grubbs K.J."/>
            <person name="Horn H.A."/>
            <person name="Hoffmann F.M."/>
            <person name="Klassen J.L."/>
            <person name="Knack J.J."/>
            <person name="Lewin G.R."/>
            <person name="McDonald B.R."/>
            <person name="Muller L."/>
            <person name="Melo W.G.P."/>
            <person name="Pinto-Tomas A.A."/>
            <person name="Schmitz A."/>
            <person name="Wendt-Pienkowski E."/>
            <person name="Wildman S."/>
            <person name="Zhao M."/>
            <person name="Zhang F."/>
            <person name="Bugni T.S."/>
            <person name="Andes D.R."/>
            <person name="Pupo M.T."/>
            <person name="Currie C.R."/>
        </authorList>
    </citation>
    <scope>NUCLEOTIDE SEQUENCE [LARGE SCALE GENOMIC DNA]</scope>
    <source>
        <strain evidence="2 3">SID5840</strain>
    </source>
</reference>
<dbReference type="AlphaFoldDB" id="A0A7K2IR09"/>
<evidence type="ECO:0000313" key="2">
    <source>
        <dbReference type="EMBL" id="MYR32409.1"/>
    </source>
</evidence>
<sequence length="83" mass="9731">MDEYGDTWAPPAQVLAELTSRWGRTHKIAWTGRFWLATHHHPRAPWRSQIEPTPEQLESRLRAHYGMPPGPPAERTKRRRDVP</sequence>
<dbReference type="Proteomes" id="UP000467124">
    <property type="component" value="Unassembled WGS sequence"/>
</dbReference>
<dbReference type="RefSeq" id="WP_161110728.1">
    <property type="nucleotide sequence ID" value="NZ_WWHY01000001.1"/>
</dbReference>
<protein>
    <submittedName>
        <fullName evidence="2">Uncharacterized protein</fullName>
    </submittedName>
</protein>
<comment type="caution">
    <text evidence="2">The sequence shown here is derived from an EMBL/GenBank/DDBJ whole genome shotgun (WGS) entry which is preliminary data.</text>
</comment>
<organism evidence="2 3">
    <name type="scientific">Nocardiopsis alba</name>
    <dbReference type="NCBI Taxonomy" id="53437"/>
    <lineage>
        <taxon>Bacteria</taxon>
        <taxon>Bacillati</taxon>
        <taxon>Actinomycetota</taxon>
        <taxon>Actinomycetes</taxon>
        <taxon>Streptosporangiales</taxon>
        <taxon>Nocardiopsidaceae</taxon>
        <taxon>Nocardiopsis</taxon>
    </lineage>
</organism>
<gene>
    <name evidence="2" type="ORF">GTW20_09020</name>
</gene>
<evidence type="ECO:0000313" key="3">
    <source>
        <dbReference type="Proteomes" id="UP000467124"/>
    </source>
</evidence>
<name>A0A7K2IR09_9ACTN</name>